<dbReference type="GO" id="GO:0046872">
    <property type="term" value="F:metal ion binding"/>
    <property type="evidence" value="ECO:0007669"/>
    <property type="project" value="UniProtKB-KW"/>
</dbReference>
<dbReference type="Proteomes" id="UP000191672">
    <property type="component" value="Unassembled WGS sequence"/>
</dbReference>
<dbReference type="InterPro" id="IPR036291">
    <property type="entry name" value="NAD(P)-bd_dom_sf"/>
</dbReference>
<organism evidence="4 5">
    <name type="scientific">Penicillium antarcticum</name>
    <dbReference type="NCBI Taxonomy" id="416450"/>
    <lineage>
        <taxon>Eukaryota</taxon>
        <taxon>Fungi</taxon>
        <taxon>Dikarya</taxon>
        <taxon>Ascomycota</taxon>
        <taxon>Pezizomycotina</taxon>
        <taxon>Eurotiomycetes</taxon>
        <taxon>Eurotiomycetidae</taxon>
        <taxon>Eurotiales</taxon>
        <taxon>Aspergillaceae</taxon>
        <taxon>Penicillium</taxon>
    </lineage>
</organism>
<proteinExistence type="predicted"/>
<evidence type="ECO:0000256" key="2">
    <source>
        <dbReference type="ARBA" id="ARBA00022833"/>
    </source>
</evidence>
<gene>
    <name evidence="4" type="ORF">PENANT_c077G08093</name>
</gene>
<evidence type="ECO:0000256" key="1">
    <source>
        <dbReference type="ARBA" id="ARBA00022723"/>
    </source>
</evidence>
<sequence>MPLTDYFALLRPNGTFIQLGVPDGGALSVPIPTLVHRGIKLAGSIVGSPGEIREMLKLAAEKKIQPWIEERSMSDANQAIVDMEAGRPRYRYVLVNEKHL</sequence>
<dbReference type="PANTHER" id="PTHR42683">
    <property type="entry name" value="ALDEHYDE REDUCTASE"/>
    <property type="match status" value="1"/>
</dbReference>
<dbReference type="Gene3D" id="3.40.50.720">
    <property type="entry name" value="NAD(P)-binding Rossmann-like Domain"/>
    <property type="match status" value="1"/>
</dbReference>
<dbReference type="OrthoDB" id="1879366at2759"/>
<dbReference type="InterPro" id="IPR047109">
    <property type="entry name" value="CAD-like"/>
</dbReference>
<evidence type="ECO:0008006" key="6">
    <source>
        <dbReference type="Google" id="ProtNLM"/>
    </source>
</evidence>
<evidence type="ECO:0000256" key="3">
    <source>
        <dbReference type="ARBA" id="ARBA00023002"/>
    </source>
</evidence>
<keyword evidence="5" id="KW-1185">Reference proteome</keyword>
<keyword evidence="1" id="KW-0479">Metal-binding</keyword>
<keyword evidence="2" id="KW-0862">Zinc</keyword>
<dbReference type="Gene3D" id="3.90.180.10">
    <property type="entry name" value="Medium-chain alcohol dehydrogenases, catalytic domain"/>
    <property type="match status" value="1"/>
</dbReference>
<reference evidence="5" key="1">
    <citation type="journal article" date="2017" name="Nat. Microbiol.">
        <title>Global analysis of biosynthetic gene clusters reveals vast potential of secondary metabolite production in Penicillium species.</title>
        <authorList>
            <person name="Nielsen J.C."/>
            <person name="Grijseels S."/>
            <person name="Prigent S."/>
            <person name="Ji B."/>
            <person name="Dainat J."/>
            <person name="Nielsen K.F."/>
            <person name="Frisvad J.C."/>
            <person name="Workman M."/>
            <person name="Nielsen J."/>
        </authorList>
    </citation>
    <scope>NUCLEOTIDE SEQUENCE [LARGE SCALE GENOMIC DNA]</scope>
    <source>
        <strain evidence="5">IBT 31811</strain>
    </source>
</reference>
<protein>
    <recommendedName>
        <fullName evidence="6">Alcohol dehydrogenase-like C-terminal domain-containing protein</fullName>
    </recommendedName>
</protein>
<dbReference type="EMBL" id="MDYN01000077">
    <property type="protein sequence ID" value="OQD78833.1"/>
    <property type="molecule type" value="Genomic_DNA"/>
</dbReference>
<dbReference type="AlphaFoldDB" id="A0A1V6PPF8"/>
<dbReference type="STRING" id="416450.A0A1V6PPF8"/>
<keyword evidence="3" id="KW-0560">Oxidoreductase</keyword>
<evidence type="ECO:0000313" key="5">
    <source>
        <dbReference type="Proteomes" id="UP000191672"/>
    </source>
</evidence>
<name>A0A1V6PPF8_9EURO</name>
<dbReference type="SUPFAM" id="SSF51735">
    <property type="entry name" value="NAD(P)-binding Rossmann-fold domains"/>
    <property type="match status" value="1"/>
</dbReference>
<dbReference type="GO" id="GO:0016616">
    <property type="term" value="F:oxidoreductase activity, acting on the CH-OH group of donors, NAD or NADP as acceptor"/>
    <property type="evidence" value="ECO:0007669"/>
    <property type="project" value="InterPro"/>
</dbReference>
<accession>A0A1V6PPF8</accession>
<comment type="caution">
    <text evidence="4">The sequence shown here is derived from an EMBL/GenBank/DDBJ whole genome shotgun (WGS) entry which is preliminary data.</text>
</comment>
<evidence type="ECO:0000313" key="4">
    <source>
        <dbReference type="EMBL" id="OQD78833.1"/>
    </source>
</evidence>